<feature type="domain" description="EndoU" evidence="12">
    <location>
        <begin position="18"/>
        <end position="227"/>
    </location>
</feature>
<comment type="similarity">
    <text evidence="2 11">Belongs to the ENDOU family.</text>
</comment>
<keyword evidence="7 11" id="KW-0378">Hydrolase</keyword>
<evidence type="ECO:0000256" key="5">
    <source>
        <dbReference type="ARBA" id="ARBA00022723"/>
    </source>
</evidence>
<dbReference type="GO" id="GO:0046872">
    <property type="term" value="F:metal ion binding"/>
    <property type="evidence" value="ECO:0007669"/>
    <property type="project" value="UniProtKB-UniRule"/>
</dbReference>
<dbReference type="AlphaFoldDB" id="A0A4E0RXG6"/>
<dbReference type="GO" id="GO:0016787">
    <property type="term" value="F:hydrolase activity"/>
    <property type="evidence" value="ECO:0007669"/>
    <property type="project" value="UniProtKB-KW"/>
</dbReference>
<keyword evidence="11" id="KW-0732">Signal</keyword>
<evidence type="ECO:0000313" key="13">
    <source>
        <dbReference type="EMBL" id="THD23012.1"/>
    </source>
</evidence>
<evidence type="ECO:0000256" key="4">
    <source>
        <dbReference type="ARBA" id="ARBA00022722"/>
    </source>
</evidence>
<dbReference type="EC" id="4.6.1.-" evidence="11"/>
<name>A0A4E0RXG6_FASHE</name>
<evidence type="ECO:0000256" key="11">
    <source>
        <dbReference type="RuleBase" id="RU367085"/>
    </source>
</evidence>
<evidence type="ECO:0000256" key="10">
    <source>
        <dbReference type="ARBA" id="ARBA00023239"/>
    </source>
</evidence>
<dbReference type="PANTHER" id="PTHR12439:SF11">
    <property type="entry name" value="URIDYLATE-SPECIFIC ENDORIBONUCLEASE"/>
    <property type="match status" value="1"/>
</dbReference>
<evidence type="ECO:0000256" key="2">
    <source>
        <dbReference type="ARBA" id="ARBA00010168"/>
    </source>
</evidence>
<gene>
    <name evidence="13" type="ORF">D915_006421</name>
</gene>
<dbReference type="InterPro" id="IPR018998">
    <property type="entry name" value="EndoU_C"/>
</dbReference>
<evidence type="ECO:0000256" key="8">
    <source>
        <dbReference type="ARBA" id="ARBA00022884"/>
    </source>
</evidence>
<organism evidence="13 14">
    <name type="scientific">Fasciola hepatica</name>
    <name type="common">Liver fluke</name>
    <dbReference type="NCBI Taxonomy" id="6192"/>
    <lineage>
        <taxon>Eukaryota</taxon>
        <taxon>Metazoa</taxon>
        <taxon>Spiralia</taxon>
        <taxon>Lophotrochozoa</taxon>
        <taxon>Platyhelminthes</taxon>
        <taxon>Trematoda</taxon>
        <taxon>Digenea</taxon>
        <taxon>Plagiorchiida</taxon>
        <taxon>Echinostomata</taxon>
        <taxon>Echinostomatoidea</taxon>
        <taxon>Fasciolidae</taxon>
        <taxon>Fasciola</taxon>
    </lineage>
</organism>
<evidence type="ECO:0000256" key="1">
    <source>
        <dbReference type="ARBA" id="ARBA00001936"/>
    </source>
</evidence>
<keyword evidence="6 11" id="KW-0255">Endonuclease</keyword>
<dbReference type="InterPro" id="IPR037227">
    <property type="entry name" value="EndoU-like"/>
</dbReference>
<evidence type="ECO:0000256" key="9">
    <source>
        <dbReference type="ARBA" id="ARBA00023211"/>
    </source>
</evidence>
<keyword evidence="8 11" id="KW-0694">RNA-binding</keyword>
<dbReference type="GO" id="GO:0004521">
    <property type="term" value="F:RNA endonuclease activity"/>
    <property type="evidence" value="ECO:0007669"/>
    <property type="project" value="UniProtKB-UniRule"/>
</dbReference>
<comment type="caution">
    <text evidence="13">The sequence shown here is derived from an EMBL/GenBank/DDBJ whole genome shotgun (WGS) entry which is preliminary data.</text>
</comment>
<comment type="catalytic activity">
    <reaction evidence="11">
        <text>ribonucleotidyl-uridine-RNA = a 5'-end dephospho-uridine-RNA + a 3'-end 2',3'-cyclophospho-ribonucleotide-RNA</text>
        <dbReference type="Rhea" id="RHEA:67792"/>
        <dbReference type="Rhea" id="RHEA-COMP:10464"/>
        <dbReference type="Rhea" id="RHEA-COMP:17354"/>
        <dbReference type="Rhea" id="RHEA-COMP:17356"/>
        <dbReference type="ChEBI" id="CHEBI:83064"/>
        <dbReference type="ChEBI" id="CHEBI:173117"/>
        <dbReference type="ChEBI" id="CHEBI:173224"/>
    </reaction>
</comment>
<dbReference type="InterPro" id="IPR039787">
    <property type="entry name" value="ENDOU"/>
</dbReference>
<protein>
    <recommendedName>
        <fullName evidence="11">Uridylate-specific endoribonuclease</fullName>
        <ecNumber evidence="11">4.6.1.-</ecNumber>
    </recommendedName>
</protein>
<evidence type="ECO:0000259" key="12">
    <source>
        <dbReference type="PROSITE" id="PS51959"/>
    </source>
</evidence>
<comment type="subunit">
    <text evidence="3 11">Monomer.</text>
</comment>
<dbReference type="CDD" id="cd21159">
    <property type="entry name" value="XendoU"/>
    <property type="match status" value="2"/>
</dbReference>
<dbReference type="GO" id="GO:0003723">
    <property type="term" value="F:RNA binding"/>
    <property type="evidence" value="ECO:0007669"/>
    <property type="project" value="UniProtKB-UniRule"/>
</dbReference>
<dbReference type="SUPFAM" id="SSF142877">
    <property type="entry name" value="EndoU-like"/>
    <property type="match status" value="2"/>
</dbReference>
<proteinExistence type="inferred from homology"/>
<feature type="domain" description="EndoU" evidence="12">
    <location>
        <begin position="237"/>
        <end position="500"/>
    </location>
</feature>
<reference evidence="13" key="1">
    <citation type="submission" date="2019-03" db="EMBL/GenBank/DDBJ databases">
        <title>Improved annotation for the trematode Fasciola hepatica.</title>
        <authorList>
            <person name="Choi Y.-J."/>
            <person name="Martin J."/>
            <person name="Mitreva M."/>
        </authorList>
    </citation>
    <scope>NUCLEOTIDE SEQUENCE [LARGE SCALE GENOMIC DNA]</scope>
</reference>
<evidence type="ECO:0000256" key="3">
    <source>
        <dbReference type="ARBA" id="ARBA00011245"/>
    </source>
</evidence>
<dbReference type="EMBL" id="JXXN02002390">
    <property type="protein sequence ID" value="THD23012.1"/>
    <property type="molecule type" value="Genomic_DNA"/>
</dbReference>
<dbReference type="PROSITE" id="PS51959">
    <property type="entry name" value="ENDOU"/>
    <property type="match status" value="2"/>
</dbReference>
<evidence type="ECO:0000256" key="7">
    <source>
        <dbReference type="ARBA" id="ARBA00022801"/>
    </source>
</evidence>
<dbReference type="Pfam" id="PF09412">
    <property type="entry name" value="XendoU"/>
    <property type="match status" value="2"/>
</dbReference>
<dbReference type="PANTHER" id="PTHR12439">
    <property type="entry name" value="PLACENTAL PROTEIN 11-RELATED"/>
    <property type="match status" value="1"/>
</dbReference>
<feature type="chain" id="PRO_5026377027" description="Uridylate-specific endoribonuclease" evidence="11">
    <location>
        <begin position="17"/>
        <end position="500"/>
    </location>
</feature>
<keyword evidence="5 11" id="KW-0479">Metal-binding</keyword>
<keyword evidence="10" id="KW-0456">Lyase</keyword>
<accession>A0A4E0RXG6</accession>
<sequence length="500" mass="58674">MHIYVSLVFCFLGCSAVPQDQLDNIFSRLWELDKKEMEPYLDEQQLVKDTRLHKNEAPNVAPERFFSAINFDQLKRKKTIAEFTKLMDNYHMVLGIDETTTPEESVEINSFLEEVMKTEVMRETFRFLKSHGLTKSSALQFKEELRSLWFRYYRRKSSRDSSAFEHVFVGEIRDGEVSGYHNWIKFAMDEKEHKINYREYIKQVCGNRPSVISLKFRMRTGALKPFGKYPGADSTVPQNELDALFSRLWIFDKNEMRKFLDLKLHPQGKIPYMGDVHDVAPNRLFATIDLRKLQKKPTIKAFINLMNNYHMEVGTDETTTMEEELEISRFLDEVVKTKVMKEAHQFLRRHHLSSPNLVRFKRQLRDLWFRFYRRRSKQDSSAFEHVFVGETKEYQISGYHNWIKFAIDEASNLINYRGYFTQACEGPPGVMSLSFRTKSGAIKQKGSMFIGTSPELEMALYTVAFLSGVSNQRVNMEYCNVRIKCHKIGTKMMGSCFVKS</sequence>
<evidence type="ECO:0000256" key="6">
    <source>
        <dbReference type="ARBA" id="ARBA00022759"/>
    </source>
</evidence>
<comment type="cofactor">
    <cofactor evidence="1 11">
        <name>Mn(2+)</name>
        <dbReference type="ChEBI" id="CHEBI:29035"/>
    </cofactor>
</comment>
<dbReference type="GO" id="GO:0016829">
    <property type="term" value="F:lyase activity"/>
    <property type="evidence" value="ECO:0007669"/>
    <property type="project" value="UniProtKB-KW"/>
</dbReference>
<feature type="signal peptide" evidence="11">
    <location>
        <begin position="1"/>
        <end position="16"/>
    </location>
</feature>
<evidence type="ECO:0000313" key="14">
    <source>
        <dbReference type="Proteomes" id="UP000230066"/>
    </source>
</evidence>
<keyword evidence="9 11" id="KW-0464">Manganese</keyword>
<keyword evidence="14" id="KW-1185">Reference proteome</keyword>
<dbReference type="Proteomes" id="UP000230066">
    <property type="component" value="Unassembled WGS sequence"/>
</dbReference>
<keyword evidence="4 11" id="KW-0540">Nuclease</keyword>